<feature type="chain" id="PRO_5041206165" description="Reverse transcriptase domain-containing protein" evidence="1">
    <location>
        <begin position="22"/>
        <end position="645"/>
    </location>
</feature>
<feature type="non-terminal residue" evidence="2">
    <location>
        <position position="645"/>
    </location>
</feature>
<organism evidence="2 3">
    <name type="scientific">Lentinula raphanica</name>
    <dbReference type="NCBI Taxonomy" id="153919"/>
    <lineage>
        <taxon>Eukaryota</taxon>
        <taxon>Fungi</taxon>
        <taxon>Dikarya</taxon>
        <taxon>Basidiomycota</taxon>
        <taxon>Agaricomycotina</taxon>
        <taxon>Agaricomycetes</taxon>
        <taxon>Agaricomycetidae</taxon>
        <taxon>Agaricales</taxon>
        <taxon>Marasmiineae</taxon>
        <taxon>Omphalotaceae</taxon>
        <taxon>Lentinula</taxon>
    </lineage>
</organism>
<sequence length="645" mass="73318">PCNLPLIFFLLFTLVLPSVCASVPFRTFAVNADGLGDIMKINAVSNIISSIKPHAWVINETKSSSPVLSRLRTNSYKTFESVGIPQNSRRGPSKWGVGMGIQSTFQCQQIPTHDELQGRAIAVDIVIPTTSGRGNTDLVTFWNHITDLCQTAPHSWSFIGDCNLTLDAHESSGADRNGTRRELYNQCLDRARGVDIWTLQGNADVRQFSTFENHAGRSIIDRCSHSNLGVLESSIEGLGRFMYPQKTDKHLFLDFASKVDTKCRQADLQSSPLTDDKDFEHRYLCLTDILGEAASETFQRRQLYRDTQQRKVINPRIRLILRECHRINRLIYATNHNKSINERWVSDYYSSFLHDTPSFLPPPNPPLRELFLLYLKQSRRSLSRLRYQEEKAELKLRSTSSARSRINNVLLGGSVKRLYPWSGFNGPPRALFHSDNSSEIVTDPSQIKAATVQYFQNLYKREDHPLINKPWLETPSVLQIRNSTSTDPFQWPTPMSITDFRMILRKGKGRPAPGLDGWEKWMIKSLNDYSLQLVLDLANYIILKSHFPDVTKTSVLSTLFKRGSPMDLANYRGTCSGVQGRDLISFLAQVESWSNRTKTPIYALRRDQAKGFDRLEPEGFYDAIQAYGLPQSLIDFDRSAQADVP</sequence>
<dbReference type="SUPFAM" id="SSF56219">
    <property type="entry name" value="DNase I-like"/>
    <property type="match status" value="1"/>
</dbReference>
<gene>
    <name evidence="2" type="ORF">F5878DRAFT_500186</name>
</gene>
<dbReference type="Proteomes" id="UP001163846">
    <property type="component" value="Unassembled WGS sequence"/>
</dbReference>
<protein>
    <recommendedName>
        <fullName evidence="4">Reverse transcriptase domain-containing protein</fullName>
    </recommendedName>
</protein>
<dbReference type="InterPro" id="IPR036691">
    <property type="entry name" value="Endo/exonu/phosph_ase_sf"/>
</dbReference>
<proteinExistence type="predicted"/>
<evidence type="ECO:0000313" key="2">
    <source>
        <dbReference type="EMBL" id="KAJ3831643.1"/>
    </source>
</evidence>
<evidence type="ECO:0000313" key="3">
    <source>
        <dbReference type="Proteomes" id="UP001163846"/>
    </source>
</evidence>
<dbReference type="Gene3D" id="3.60.10.10">
    <property type="entry name" value="Endonuclease/exonuclease/phosphatase"/>
    <property type="match status" value="1"/>
</dbReference>
<dbReference type="AlphaFoldDB" id="A0AA38NW88"/>
<accession>A0AA38NW88</accession>
<evidence type="ECO:0008006" key="4">
    <source>
        <dbReference type="Google" id="ProtNLM"/>
    </source>
</evidence>
<name>A0AA38NW88_9AGAR</name>
<keyword evidence="1" id="KW-0732">Signal</keyword>
<reference evidence="2" key="1">
    <citation type="submission" date="2022-08" db="EMBL/GenBank/DDBJ databases">
        <authorList>
            <consortium name="DOE Joint Genome Institute"/>
            <person name="Min B."/>
            <person name="Riley R."/>
            <person name="Sierra-Patev S."/>
            <person name="Naranjo-Ortiz M."/>
            <person name="Looney B."/>
            <person name="Konkel Z."/>
            <person name="Slot J.C."/>
            <person name="Sakamoto Y."/>
            <person name="Steenwyk J.L."/>
            <person name="Rokas A."/>
            <person name="Carro J."/>
            <person name="Camarero S."/>
            <person name="Ferreira P."/>
            <person name="Molpeceres G."/>
            <person name="Ruiz-Duenas F.J."/>
            <person name="Serrano A."/>
            <person name="Henrissat B."/>
            <person name="Drula E."/>
            <person name="Hughes K.W."/>
            <person name="Mata J.L."/>
            <person name="Ishikawa N.K."/>
            <person name="Vargas-Isla R."/>
            <person name="Ushijima S."/>
            <person name="Smith C.A."/>
            <person name="Ahrendt S."/>
            <person name="Andreopoulos W."/>
            <person name="He G."/>
            <person name="Labutti K."/>
            <person name="Lipzen A."/>
            <person name="Ng V."/>
            <person name="Sandor L."/>
            <person name="Barry K."/>
            <person name="Martinez A.T."/>
            <person name="Xiao Y."/>
            <person name="Gibbons J.G."/>
            <person name="Terashima K."/>
            <person name="Hibbett D.S."/>
            <person name="Grigoriev I.V."/>
        </authorList>
    </citation>
    <scope>NUCLEOTIDE SEQUENCE</scope>
    <source>
        <strain evidence="2">TFB9207</strain>
    </source>
</reference>
<keyword evidence="3" id="KW-1185">Reference proteome</keyword>
<dbReference type="EMBL" id="MU807324">
    <property type="protein sequence ID" value="KAJ3831643.1"/>
    <property type="molecule type" value="Genomic_DNA"/>
</dbReference>
<comment type="caution">
    <text evidence="2">The sequence shown here is derived from an EMBL/GenBank/DDBJ whole genome shotgun (WGS) entry which is preliminary data.</text>
</comment>
<feature type="signal peptide" evidence="1">
    <location>
        <begin position="1"/>
        <end position="21"/>
    </location>
</feature>
<feature type="non-terminal residue" evidence="2">
    <location>
        <position position="1"/>
    </location>
</feature>
<evidence type="ECO:0000256" key="1">
    <source>
        <dbReference type="SAM" id="SignalP"/>
    </source>
</evidence>